<dbReference type="InterPro" id="IPR015655">
    <property type="entry name" value="PP2C"/>
</dbReference>
<dbReference type="InParanoid" id="A0A6P6XS79"/>
<protein>
    <submittedName>
        <fullName evidence="3">Protein phosphatase 1K, mitochondrial-like</fullName>
    </submittedName>
</protein>
<dbReference type="Proteomes" id="UP000515146">
    <property type="component" value="Unplaced"/>
</dbReference>
<gene>
    <name evidence="3" type="primary">LOC113790740</name>
</gene>
<keyword evidence="2" id="KW-1185">Reference proteome</keyword>
<dbReference type="InterPro" id="IPR000222">
    <property type="entry name" value="PP2C_BS"/>
</dbReference>
<sequence>MQTLHNTGRTILTTILLSEKSSSTINSSMIRLLSKRFLARMLSDPENKGSQQRHVNFDTLGTWDNRIDFSLLLQQSIKHGKPIPKISVNNIGHANVIGRRLQNEDYCNAMEIKPNMIYFAIFDGHGGDICARFCNEHLPEHIKFWIERGETNLEIVLQNAFTEVNNSFARYITYTKNDGYNNERSTSGTTATVCLLHNSTKLVVAYVGDSRMFLCRDGQCIKLTNDHTANVKAEKDRIINSNGFIKYDSLGRGLINGRLAMTRSIGDLDLKPFGVIALPDTRTYEIKHGRDSFVVLTTDGITDVMNDREIVNAVKSCQQPNEAAKFLTDQALHCSCDDNATALVVPFGAWGKYRNHRQTYNQFFSFGRQLQNSARF</sequence>
<name>A0A6P6XS79_DERPT</name>
<dbReference type="Gene3D" id="3.60.40.10">
    <property type="entry name" value="PPM-type phosphatase domain"/>
    <property type="match status" value="1"/>
</dbReference>
<accession>A0A6P6XS79</accession>
<keyword evidence="1" id="KW-0904">Protein phosphatase</keyword>
<evidence type="ECO:0000256" key="1">
    <source>
        <dbReference type="RuleBase" id="RU003465"/>
    </source>
</evidence>
<dbReference type="GO" id="GO:0046872">
    <property type="term" value="F:metal ion binding"/>
    <property type="evidence" value="ECO:0007669"/>
    <property type="project" value="UniProtKB-KW"/>
</dbReference>
<dbReference type="RefSeq" id="XP_027196240.1">
    <property type="nucleotide sequence ID" value="XM_027340439.1"/>
</dbReference>
<dbReference type="OrthoDB" id="416093at2759"/>
<dbReference type="KEGG" id="dpte:113790740"/>
<keyword evidence="1" id="KW-0378">Hydrolase</keyword>
<dbReference type="InterPro" id="IPR036457">
    <property type="entry name" value="PPM-type-like_dom_sf"/>
</dbReference>
<evidence type="ECO:0000313" key="3">
    <source>
        <dbReference type="RefSeq" id="XP_027196240.1"/>
    </source>
</evidence>
<dbReference type="OMA" id="CHTHMKK"/>
<dbReference type="CDD" id="cd00143">
    <property type="entry name" value="PP2Cc"/>
    <property type="match status" value="1"/>
</dbReference>
<proteinExistence type="inferred from homology"/>
<dbReference type="PROSITE" id="PS01032">
    <property type="entry name" value="PPM_1"/>
    <property type="match status" value="1"/>
</dbReference>
<dbReference type="GO" id="GO:0004722">
    <property type="term" value="F:protein serine/threonine phosphatase activity"/>
    <property type="evidence" value="ECO:0007669"/>
    <property type="project" value="InterPro"/>
</dbReference>
<organism evidence="2 3">
    <name type="scientific">Dermatophagoides pteronyssinus</name>
    <name type="common">European house dust mite</name>
    <dbReference type="NCBI Taxonomy" id="6956"/>
    <lineage>
        <taxon>Eukaryota</taxon>
        <taxon>Metazoa</taxon>
        <taxon>Ecdysozoa</taxon>
        <taxon>Arthropoda</taxon>
        <taxon>Chelicerata</taxon>
        <taxon>Arachnida</taxon>
        <taxon>Acari</taxon>
        <taxon>Acariformes</taxon>
        <taxon>Sarcoptiformes</taxon>
        <taxon>Astigmata</taxon>
        <taxon>Psoroptidia</taxon>
        <taxon>Analgoidea</taxon>
        <taxon>Pyroglyphidae</taxon>
        <taxon>Dermatophagoidinae</taxon>
        <taxon>Dermatophagoides</taxon>
    </lineage>
</organism>
<dbReference type="SUPFAM" id="SSF81606">
    <property type="entry name" value="PP2C-like"/>
    <property type="match status" value="1"/>
</dbReference>
<dbReference type="SMART" id="SM00332">
    <property type="entry name" value="PP2Cc"/>
    <property type="match status" value="1"/>
</dbReference>
<dbReference type="PANTHER" id="PTHR47992">
    <property type="entry name" value="PROTEIN PHOSPHATASE"/>
    <property type="match status" value="1"/>
</dbReference>
<reference evidence="3" key="1">
    <citation type="submission" date="2025-08" db="UniProtKB">
        <authorList>
            <consortium name="RefSeq"/>
        </authorList>
    </citation>
    <scope>IDENTIFICATION</scope>
    <source>
        <strain evidence="3">Airmid</strain>
    </source>
</reference>
<evidence type="ECO:0000313" key="2">
    <source>
        <dbReference type="Proteomes" id="UP000515146"/>
    </source>
</evidence>
<comment type="similarity">
    <text evidence="1">Belongs to the PP2C family.</text>
</comment>
<dbReference type="PROSITE" id="PS51746">
    <property type="entry name" value="PPM_2"/>
    <property type="match status" value="1"/>
</dbReference>
<dbReference type="AlphaFoldDB" id="A0A6P6XS79"/>
<dbReference type="InterPro" id="IPR001932">
    <property type="entry name" value="PPM-type_phosphatase-like_dom"/>
</dbReference>
<dbReference type="Pfam" id="PF00481">
    <property type="entry name" value="PP2C"/>
    <property type="match status" value="1"/>
</dbReference>